<reference evidence="3 5" key="4">
    <citation type="submission" date="2019-01" db="EMBL/GenBank/DDBJ databases">
        <title>The Pseudomonas aeruginosa pan-genome provides new insights on its population structure, horizontal gene transfer and pathogenicity.</title>
        <authorList>
            <person name="Freschi L."/>
            <person name="Vincent A.T."/>
            <person name="Jeukens J."/>
            <person name="Emond-Rheault J.-G."/>
            <person name="Kukavica-Ibrulj I."/>
            <person name="Dupont M.-J."/>
            <person name="Charette S.J."/>
            <person name="Boyle B."/>
            <person name="Levesque R.C."/>
        </authorList>
    </citation>
    <scope>NUCLEOTIDE SEQUENCE [LARGE SCALE GENOMIC DNA]</scope>
    <source>
        <strain evidence="3 5">PA-W36</strain>
    </source>
</reference>
<dbReference type="Pfam" id="PF24886">
    <property type="entry name" value="DUF7740"/>
    <property type="match status" value="1"/>
</dbReference>
<gene>
    <name evidence="3" type="ORF">IPC1295_13350</name>
    <name evidence="2" type="ORF">PAERUG_P19_London_7_VIM_2_05_10_06586</name>
</gene>
<dbReference type="Proteomes" id="UP000045039">
    <property type="component" value="Unassembled WGS sequence"/>
</dbReference>
<dbReference type="InterPro" id="IPR056642">
    <property type="entry name" value="DUF7740"/>
</dbReference>
<dbReference type="AlphaFoldDB" id="A0A0F6UB81"/>
<reference evidence="2" key="2">
    <citation type="submission" date="2015-06" db="EMBL/GenBank/DDBJ databases">
        <authorList>
            <person name="Radhakrishnan R."/>
            <person name="Underwood A."/>
            <person name="Al-Shahib A."/>
        </authorList>
    </citation>
    <scope>NUCLEOTIDE SEQUENCE</scope>
    <source>
        <strain evidence="2">P19_London_7_VIM_2_05_10</strain>
    </source>
</reference>
<feature type="domain" description="DUF7740" evidence="1">
    <location>
        <begin position="1"/>
        <end position="63"/>
    </location>
</feature>
<evidence type="ECO:0000259" key="1">
    <source>
        <dbReference type="Pfam" id="PF24886"/>
    </source>
</evidence>
<evidence type="ECO:0000313" key="3">
    <source>
        <dbReference type="EMBL" id="RPM16137.1"/>
    </source>
</evidence>
<dbReference type="EMBL" id="NSNE01000007">
    <property type="protein sequence ID" value="RPM16137.1"/>
    <property type="molecule type" value="Genomic_DNA"/>
</dbReference>
<evidence type="ECO:0000313" key="4">
    <source>
        <dbReference type="Proteomes" id="UP000045039"/>
    </source>
</evidence>
<organism evidence="3 5">
    <name type="scientific">Pseudomonas aeruginosa</name>
    <dbReference type="NCBI Taxonomy" id="287"/>
    <lineage>
        <taxon>Bacteria</taxon>
        <taxon>Pseudomonadati</taxon>
        <taxon>Pseudomonadota</taxon>
        <taxon>Gammaproteobacteria</taxon>
        <taxon>Pseudomonadales</taxon>
        <taxon>Pseudomonadaceae</taxon>
        <taxon>Pseudomonas</taxon>
    </lineage>
</organism>
<evidence type="ECO:0000313" key="5">
    <source>
        <dbReference type="Proteomes" id="UP000284767"/>
    </source>
</evidence>
<evidence type="ECO:0000313" key="2">
    <source>
        <dbReference type="EMBL" id="CRQ06256.1"/>
    </source>
</evidence>
<dbReference type="RefSeq" id="WP_023087048.1">
    <property type="nucleotide sequence ID" value="NZ_CAADLZ010000222.1"/>
</dbReference>
<dbReference type="EMBL" id="CVVU01000267">
    <property type="protein sequence ID" value="CRQ06256.1"/>
    <property type="molecule type" value="Genomic_DNA"/>
</dbReference>
<sequence>MNLTDATIALLLAAKIHGTDAAVQATAKRCSQRLARSKRDLMFTVVNSREPLKLVEHIAQHLDLD</sequence>
<comment type="caution">
    <text evidence="3">The sequence shown here is derived from an EMBL/GenBank/DDBJ whole genome shotgun (WGS) entry which is preliminary data.</text>
</comment>
<reference evidence="4" key="1">
    <citation type="submission" date="2015-06" db="EMBL/GenBank/DDBJ databases">
        <authorList>
            <person name="Radhakrishnan Rajesh"/>
            <person name="Underwood Anthony"/>
            <person name="Al-Shahib Ali"/>
        </authorList>
    </citation>
    <scope>NUCLEOTIDE SEQUENCE [LARGE SCALE GENOMIC DNA]</scope>
    <source>
        <strain evidence="4">P19_London_7_VIM_2_05_10</strain>
    </source>
</reference>
<reference evidence="3 5" key="3">
    <citation type="submission" date="2017-08" db="EMBL/GenBank/DDBJ databases">
        <authorList>
            <person name="Feschi L."/>
            <person name="Jeukens J."/>
            <person name="Emond-Rheault J.-G."/>
            <person name="Kukavica-Ibrulj I."/>
            <person name="Boyle B."/>
            <person name="Levesque R.C."/>
        </authorList>
    </citation>
    <scope>NUCLEOTIDE SEQUENCE [LARGE SCALE GENOMIC DNA]</scope>
    <source>
        <strain evidence="3 5">PA-W36</strain>
    </source>
</reference>
<name>A0A0F6UB81_PSEAI</name>
<dbReference type="Proteomes" id="UP000284767">
    <property type="component" value="Unassembled WGS sequence"/>
</dbReference>
<protein>
    <recommendedName>
        <fullName evidence="1">DUF7740 domain-containing protein</fullName>
    </recommendedName>
</protein>
<proteinExistence type="predicted"/>
<accession>A0A0F6UB81</accession>